<evidence type="ECO:0000256" key="1">
    <source>
        <dbReference type="SAM" id="MobiDB-lite"/>
    </source>
</evidence>
<protein>
    <submittedName>
        <fullName evidence="2">Uncharacterized protein</fullName>
    </submittedName>
</protein>
<sequence>MRQGRGDRNSVRSTTVGPAVGGLEAPGDYGNAAIIMGCPRLSGPFNLQQRLTPGCRGVAKHLLSQRWKRKGGTEMLAV</sequence>
<comment type="caution">
    <text evidence="2">The sequence shown here is derived from an EMBL/GenBank/DDBJ whole genome shotgun (WGS) entry which is preliminary data.</text>
</comment>
<reference evidence="2" key="1">
    <citation type="submission" date="2019-10" db="EMBL/GenBank/DDBJ databases">
        <authorList>
            <person name="Soares A.E.R."/>
            <person name="Aleixo A."/>
            <person name="Schneider P."/>
            <person name="Miyaki C.Y."/>
            <person name="Schneider M.P."/>
            <person name="Mello C."/>
            <person name="Vasconcelos A.T.R."/>
        </authorList>
    </citation>
    <scope>NUCLEOTIDE SEQUENCE</scope>
    <source>
        <tissue evidence="2">Muscle</tissue>
    </source>
</reference>
<evidence type="ECO:0000313" key="3">
    <source>
        <dbReference type="Proteomes" id="UP001145742"/>
    </source>
</evidence>
<feature type="region of interest" description="Disordered" evidence="1">
    <location>
        <begin position="1"/>
        <end position="22"/>
    </location>
</feature>
<gene>
    <name evidence="2" type="ORF">WISP_120337</name>
</gene>
<accession>A0ABQ9CZ77</accession>
<dbReference type="Proteomes" id="UP001145742">
    <property type="component" value="Unassembled WGS sequence"/>
</dbReference>
<evidence type="ECO:0000313" key="2">
    <source>
        <dbReference type="EMBL" id="KAJ7408631.1"/>
    </source>
</evidence>
<proteinExistence type="predicted"/>
<keyword evidence="3" id="KW-1185">Reference proteome</keyword>
<feature type="compositionally biased region" description="Basic and acidic residues" evidence="1">
    <location>
        <begin position="1"/>
        <end position="10"/>
    </location>
</feature>
<organism evidence="2 3">
    <name type="scientific">Willisornis vidua</name>
    <name type="common">Xingu scale-backed antbird</name>
    <dbReference type="NCBI Taxonomy" id="1566151"/>
    <lineage>
        <taxon>Eukaryota</taxon>
        <taxon>Metazoa</taxon>
        <taxon>Chordata</taxon>
        <taxon>Craniata</taxon>
        <taxon>Vertebrata</taxon>
        <taxon>Euteleostomi</taxon>
        <taxon>Archelosauria</taxon>
        <taxon>Archosauria</taxon>
        <taxon>Dinosauria</taxon>
        <taxon>Saurischia</taxon>
        <taxon>Theropoda</taxon>
        <taxon>Coelurosauria</taxon>
        <taxon>Aves</taxon>
        <taxon>Neognathae</taxon>
        <taxon>Neoaves</taxon>
        <taxon>Telluraves</taxon>
        <taxon>Australaves</taxon>
        <taxon>Passeriformes</taxon>
        <taxon>Thamnophilidae</taxon>
        <taxon>Willisornis</taxon>
    </lineage>
</organism>
<dbReference type="EMBL" id="WHWB01034533">
    <property type="protein sequence ID" value="KAJ7408631.1"/>
    <property type="molecule type" value="Genomic_DNA"/>
</dbReference>
<name>A0ABQ9CZ77_9PASS</name>